<reference evidence="1 2" key="1">
    <citation type="journal article" date="2020" name="Cell">
        <title>Large-Scale Comparative Analyses of Tick Genomes Elucidate Their Genetic Diversity and Vector Capacities.</title>
        <authorList>
            <consortium name="Tick Genome and Microbiome Consortium (TIGMIC)"/>
            <person name="Jia N."/>
            <person name="Wang J."/>
            <person name="Shi W."/>
            <person name="Du L."/>
            <person name="Sun Y."/>
            <person name="Zhan W."/>
            <person name="Jiang J.F."/>
            <person name="Wang Q."/>
            <person name="Zhang B."/>
            <person name="Ji P."/>
            <person name="Bell-Sakyi L."/>
            <person name="Cui X.M."/>
            <person name="Yuan T.T."/>
            <person name="Jiang B.G."/>
            <person name="Yang W.F."/>
            <person name="Lam T.T."/>
            <person name="Chang Q.C."/>
            <person name="Ding S.J."/>
            <person name="Wang X.J."/>
            <person name="Zhu J.G."/>
            <person name="Ruan X.D."/>
            <person name="Zhao L."/>
            <person name="Wei J.T."/>
            <person name="Ye R.Z."/>
            <person name="Que T.C."/>
            <person name="Du C.H."/>
            <person name="Zhou Y.H."/>
            <person name="Cheng J.X."/>
            <person name="Dai P.F."/>
            <person name="Guo W.B."/>
            <person name="Han X.H."/>
            <person name="Huang E.J."/>
            <person name="Li L.F."/>
            <person name="Wei W."/>
            <person name="Gao Y.C."/>
            <person name="Liu J.Z."/>
            <person name="Shao H.Z."/>
            <person name="Wang X."/>
            <person name="Wang C.C."/>
            <person name="Yang T.C."/>
            <person name="Huo Q.B."/>
            <person name="Li W."/>
            <person name="Chen H.Y."/>
            <person name="Chen S.E."/>
            <person name="Zhou L.G."/>
            <person name="Ni X.B."/>
            <person name="Tian J.H."/>
            <person name="Sheng Y."/>
            <person name="Liu T."/>
            <person name="Pan Y.S."/>
            <person name="Xia L.Y."/>
            <person name="Li J."/>
            <person name="Zhao F."/>
            <person name="Cao W.C."/>
        </authorList>
    </citation>
    <scope>NUCLEOTIDE SEQUENCE [LARGE SCALE GENOMIC DNA]</scope>
    <source>
        <strain evidence="1">Iper-2018</strain>
    </source>
</reference>
<sequence>VTARKADVRKNAAAQRYQVPSALELRSWTLRHNMATAPPADGSTPAYDRASRHN</sequence>
<gene>
    <name evidence="1" type="ORF">HPB47_006632</name>
</gene>
<protein>
    <submittedName>
        <fullName evidence="1">Uncharacterized protein</fullName>
    </submittedName>
</protein>
<evidence type="ECO:0000313" key="1">
    <source>
        <dbReference type="EMBL" id="KAG0416191.1"/>
    </source>
</evidence>
<evidence type="ECO:0000313" key="2">
    <source>
        <dbReference type="Proteomes" id="UP000805193"/>
    </source>
</evidence>
<feature type="non-terminal residue" evidence="1">
    <location>
        <position position="1"/>
    </location>
</feature>
<comment type="caution">
    <text evidence="1">The sequence shown here is derived from an EMBL/GenBank/DDBJ whole genome shotgun (WGS) entry which is preliminary data.</text>
</comment>
<feature type="non-terminal residue" evidence="1">
    <location>
        <position position="54"/>
    </location>
</feature>
<accession>A0AC60PAA6</accession>
<name>A0AC60PAA6_IXOPE</name>
<keyword evidence="2" id="KW-1185">Reference proteome</keyword>
<proteinExistence type="predicted"/>
<dbReference type="EMBL" id="JABSTQ010010978">
    <property type="protein sequence ID" value="KAG0416191.1"/>
    <property type="molecule type" value="Genomic_DNA"/>
</dbReference>
<dbReference type="Proteomes" id="UP000805193">
    <property type="component" value="Unassembled WGS sequence"/>
</dbReference>
<organism evidence="1 2">
    <name type="scientific">Ixodes persulcatus</name>
    <name type="common">Taiga tick</name>
    <dbReference type="NCBI Taxonomy" id="34615"/>
    <lineage>
        <taxon>Eukaryota</taxon>
        <taxon>Metazoa</taxon>
        <taxon>Ecdysozoa</taxon>
        <taxon>Arthropoda</taxon>
        <taxon>Chelicerata</taxon>
        <taxon>Arachnida</taxon>
        <taxon>Acari</taxon>
        <taxon>Parasitiformes</taxon>
        <taxon>Ixodida</taxon>
        <taxon>Ixodoidea</taxon>
        <taxon>Ixodidae</taxon>
        <taxon>Ixodinae</taxon>
        <taxon>Ixodes</taxon>
    </lineage>
</organism>